<organism evidence="2">
    <name type="scientific">marine sediment metagenome</name>
    <dbReference type="NCBI Taxonomy" id="412755"/>
    <lineage>
        <taxon>unclassified sequences</taxon>
        <taxon>metagenomes</taxon>
        <taxon>ecological metagenomes</taxon>
    </lineage>
</organism>
<protein>
    <submittedName>
        <fullName evidence="2">Uncharacterized protein</fullName>
    </submittedName>
</protein>
<feature type="non-terminal residue" evidence="2">
    <location>
        <position position="241"/>
    </location>
</feature>
<dbReference type="EMBL" id="LAZR01059876">
    <property type="protein sequence ID" value="KKK66866.1"/>
    <property type="molecule type" value="Genomic_DNA"/>
</dbReference>
<evidence type="ECO:0000256" key="1">
    <source>
        <dbReference type="SAM" id="MobiDB-lite"/>
    </source>
</evidence>
<sequence length="241" mass="26851">MAGQILKREGPSQSGEETDPIAEANKINKQMIATEMVNTQISKTKAETREAEAKARKAEADASKAESGESGAKTAGLGVKVTGDFDIQQLYAKQQADLQALTLQAQEQAATAAGISDQLREQLHVAQIDTMKTGFQAQLDTMTQMIQANASRGNFMDQYNQTKALATQIGFVAPGPGQSDMTTTLELKRLDYEQSRETRRLNREEKSEERRWQLELRRLDDEREERVEKQKSQAKRDAMIA</sequence>
<feature type="compositionally biased region" description="Basic and acidic residues" evidence="1">
    <location>
        <begin position="44"/>
        <end position="67"/>
    </location>
</feature>
<evidence type="ECO:0000313" key="2">
    <source>
        <dbReference type="EMBL" id="KKK66866.1"/>
    </source>
</evidence>
<gene>
    <name evidence="2" type="ORF">LCGC14_2959780</name>
</gene>
<comment type="caution">
    <text evidence="2">The sequence shown here is derived from an EMBL/GenBank/DDBJ whole genome shotgun (WGS) entry which is preliminary data.</text>
</comment>
<feature type="region of interest" description="Disordered" evidence="1">
    <location>
        <begin position="217"/>
        <end position="241"/>
    </location>
</feature>
<reference evidence="2" key="1">
    <citation type="journal article" date="2015" name="Nature">
        <title>Complex archaea that bridge the gap between prokaryotes and eukaryotes.</title>
        <authorList>
            <person name="Spang A."/>
            <person name="Saw J.H."/>
            <person name="Jorgensen S.L."/>
            <person name="Zaremba-Niedzwiedzka K."/>
            <person name="Martijn J."/>
            <person name="Lind A.E."/>
            <person name="van Eijk R."/>
            <person name="Schleper C."/>
            <person name="Guy L."/>
            <person name="Ettema T.J."/>
        </authorList>
    </citation>
    <scope>NUCLEOTIDE SEQUENCE</scope>
</reference>
<proteinExistence type="predicted"/>
<feature type="region of interest" description="Disordered" evidence="1">
    <location>
        <begin position="41"/>
        <end position="72"/>
    </location>
</feature>
<dbReference type="AlphaFoldDB" id="A0A0F9A3Y6"/>
<feature type="region of interest" description="Disordered" evidence="1">
    <location>
        <begin position="1"/>
        <end position="28"/>
    </location>
</feature>
<name>A0A0F9A3Y6_9ZZZZ</name>
<accession>A0A0F9A3Y6</accession>
<feature type="compositionally biased region" description="Basic and acidic residues" evidence="1">
    <location>
        <begin position="1"/>
        <end position="10"/>
    </location>
</feature>